<evidence type="ECO:0000256" key="7">
    <source>
        <dbReference type="ARBA" id="ARBA00031812"/>
    </source>
</evidence>
<sequence length="385" mass="44568">MINLIEAHGKKLINLKNGKIINSNYEIQVNKEIETDIYNLGSGIYSPLEGFLCKNDFESVINRMELSDGTLWPIPIVLDINFKQKEEIEQKKPKYILIKNSNKKSIALLKIKEIFEYDKEKYIKSIFGTNDIKHPGVKNILKKEKFLIGGEIQTFEENPLSNNFNIGKYYLTPEQTRKKFIEKGWEKIVAFQTRNPPHRSHEYLQKCALQGCDGLFINPVIGEKKTGDFKDEFIIGSYEILIQNYYNQKNTQLGLLPLTMKYAGPKEAVLHAIIRQNFGCSHIIVGRDHAGVGDYYGTYEAQEIFNKIDSNKLKIQVLKYEHAGYCKKCKEVTSNKTCPHSSDDKILISGTKLRDKIKKYEEIPDEFMRKEISNYILENKDQFIN</sequence>
<comment type="similarity">
    <text evidence="8">Belongs to the sulfate adenylyltransferase family.</text>
</comment>
<dbReference type="Proteomes" id="UP000680365">
    <property type="component" value="Unassembled WGS sequence"/>
</dbReference>
<dbReference type="InterPro" id="IPR025980">
    <property type="entry name" value="ATP-Sase_PUA-like_dom"/>
</dbReference>
<dbReference type="SUPFAM" id="SSF88697">
    <property type="entry name" value="PUA domain-like"/>
    <property type="match status" value="1"/>
</dbReference>
<feature type="domain" description="ATP-sulfurylase PUA-like" evidence="12">
    <location>
        <begin position="25"/>
        <end position="156"/>
    </location>
</feature>
<evidence type="ECO:0000256" key="10">
    <source>
        <dbReference type="ARBA" id="ARBA00049370"/>
    </source>
</evidence>
<dbReference type="Gene3D" id="3.10.400.10">
    <property type="entry name" value="Sulfate adenylyltransferase"/>
    <property type="match status" value="1"/>
</dbReference>
<dbReference type="InterPro" id="IPR014729">
    <property type="entry name" value="Rossmann-like_a/b/a_fold"/>
</dbReference>
<dbReference type="SUPFAM" id="SSF52374">
    <property type="entry name" value="Nucleotidylyl transferase"/>
    <property type="match status" value="1"/>
</dbReference>
<dbReference type="Pfam" id="PF14306">
    <property type="entry name" value="PUA_2"/>
    <property type="match status" value="1"/>
</dbReference>
<dbReference type="Gene3D" id="3.40.50.620">
    <property type="entry name" value="HUPs"/>
    <property type="match status" value="1"/>
</dbReference>
<dbReference type="EMBL" id="JAEDAM010000001">
    <property type="protein sequence ID" value="MBS8121463.1"/>
    <property type="molecule type" value="Genomic_DNA"/>
</dbReference>
<feature type="domain" description="Sulphate adenylyltransferase catalytic" evidence="11">
    <location>
        <begin position="168"/>
        <end position="378"/>
    </location>
</feature>
<dbReference type="GO" id="GO:0004781">
    <property type="term" value="F:sulfate adenylyltransferase (ATP) activity"/>
    <property type="evidence" value="ECO:0007669"/>
    <property type="project" value="UniProtKB-EC"/>
</dbReference>
<dbReference type="PANTHER" id="PTHR43509">
    <property type="match status" value="1"/>
</dbReference>
<evidence type="ECO:0000256" key="2">
    <source>
        <dbReference type="ARBA" id="ARBA00012391"/>
    </source>
</evidence>
<dbReference type="NCBIfam" id="NF003166">
    <property type="entry name" value="PRK04149.1"/>
    <property type="match status" value="1"/>
</dbReference>
<evidence type="ECO:0000256" key="9">
    <source>
        <dbReference type="ARBA" id="ARBA00041598"/>
    </source>
</evidence>
<keyword evidence="4 13" id="KW-0548">Nucleotidyltransferase</keyword>
<comment type="pathway">
    <text evidence="1">Sulfur metabolism; hydrogen sulfide biosynthesis; sulfite from sulfate: step 1/3.</text>
</comment>
<evidence type="ECO:0000256" key="3">
    <source>
        <dbReference type="ARBA" id="ARBA00022679"/>
    </source>
</evidence>
<evidence type="ECO:0000256" key="4">
    <source>
        <dbReference type="ARBA" id="ARBA00022695"/>
    </source>
</evidence>
<keyword evidence="3 13" id="KW-0808">Transferase</keyword>
<organism evidence="13 14">
    <name type="scientific">Candidatus Vampirococcus lugosii</name>
    <dbReference type="NCBI Taxonomy" id="2789015"/>
    <lineage>
        <taxon>Bacteria</taxon>
        <taxon>Candidatus Absconditibacteriota</taxon>
        <taxon>Vampirococcus</taxon>
    </lineage>
</organism>
<keyword evidence="5" id="KW-0547">Nucleotide-binding</keyword>
<evidence type="ECO:0000256" key="8">
    <source>
        <dbReference type="ARBA" id="ARBA00037980"/>
    </source>
</evidence>
<proteinExistence type="inferred from homology"/>
<reference evidence="13 14" key="1">
    <citation type="journal article" date="2021" name="Nat. Commun.">
        <title>Reductive evolution and unique predatory mode in the CPR bacterium Vampirococcus lugosii.</title>
        <authorList>
            <person name="Moreira D."/>
            <person name="Zivanovic Y."/>
            <person name="Lopez-Archilla A.I."/>
            <person name="Iniesto M."/>
            <person name="Lopez-Garcia P."/>
        </authorList>
    </citation>
    <scope>NUCLEOTIDE SEQUENCE [LARGE SCALE GENOMIC DNA]</scope>
    <source>
        <strain evidence="13">Chiprana</strain>
    </source>
</reference>
<comment type="caution">
    <text evidence="13">The sequence shown here is derived from an EMBL/GenBank/DDBJ whole genome shotgun (WGS) entry which is preliminary data.</text>
</comment>
<dbReference type="PANTHER" id="PTHR43509:SF1">
    <property type="entry name" value="SULFATE ADENYLYLTRANSFERASE"/>
    <property type="match status" value="1"/>
</dbReference>
<protein>
    <recommendedName>
        <fullName evidence="2">sulfate adenylyltransferase</fullName>
        <ecNumber evidence="2">2.7.7.4</ecNumber>
    </recommendedName>
    <alternativeName>
        <fullName evidence="9">ATP-sulfurylase</fullName>
    </alternativeName>
    <alternativeName>
        <fullName evidence="7">Sulfate adenylate transferase</fullName>
    </alternativeName>
</protein>
<dbReference type="EC" id="2.7.7.4" evidence="2"/>
<dbReference type="InterPro" id="IPR015947">
    <property type="entry name" value="PUA-like_sf"/>
</dbReference>
<evidence type="ECO:0000259" key="12">
    <source>
        <dbReference type="Pfam" id="PF14306"/>
    </source>
</evidence>
<evidence type="ECO:0000313" key="13">
    <source>
        <dbReference type="EMBL" id="MBS8121463.1"/>
    </source>
</evidence>
<dbReference type="CDD" id="cd00517">
    <property type="entry name" value="ATPS"/>
    <property type="match status" value="1"/>
</dbReference>
<evidence type="ECO:0000256" key="1">
    <source>
        <dbReference type="ARBA" id="ARBA00005048"/>
    </source>
</evidence>
<evidence type="ECO:0000313" key="14">
    <source>
        <dbReference type="Proteomes" id="UP000680365"/>
    </source>
</evidence>
<evidence type="ECO:0000259" key="11">
    <source>
        <dbReference type="Pfam" id="PF01747"/>
    </source>
</evidence>
<accession>A0ABS5QL05</accession>
<keyword evidence="14" id="KW-1185">Reference proteome</keyword>
<evidence type="ECO:0000256" key="5">
    <source>
        <dbReference type="ARBA" id="ARBA00022741"/>
    </source>
</evidence>
<keyword evidence="6" id="KW-0067">ATP-binding</keyword>
<dbReference type="InterPro" id="IPR024951">
    <property type="entry name" value="Sulfurylase_cat_dom"/>
</dbReference>
<dbReference type="InterPro" id="IPR002650">
    <property type="entry name" value="Sulphate_adenylyltransferase"/>
</dbReference>
<dbReference type="NCBIfam" id="TIGR00339">
    <property type="entry name" value="sopT"/>
    <property type="match status" value="1"/>
</dbReference>
<comment type="catalytic activity">
    <reaction evidence="10">
        <text>sulfate + ATP + H(+) = adenosine 5'-phosphosulfate + diphosphate</text>
        <dbReference type="Rhea" id="RHEA:18133"/>
        <dbReference type="ChEBI" id="CHEBI:15378"/>
        <dbReference type="ChEBI" id="CHEBI:16189"/>
        <dbReference type="ChEBI" id="CHEBI:30616"/>
        <dbReference type="ChEBI" id="CHEBI:33019"/>
        <dbReference type="ChEBI" id="CHEBI:58243"/>
        <dbReference type="EC" id="2.7.7.4"/>
    </reaction>
</comment>
<evidence type="ECO:0000256" key="6">
    <source>
        <dbReference type="ARBA" id="ARBA00022840"/>
    </source>
</evidence>
<dbReference type="RefSeq" id="WP_213348002.1">
    <property type="nucleotide sequence ID" value="NZ_JAEDAM010000001.1"/>
</dbReference>
<name>A0ABS5QL05_9BACT</name>
<dbReference type="Pfam" id="PF01747">
    <property type="entry name" value="ATP-sulfurylase"/>
    <property type="match status" value="1"/>
</dbReference>
<gene>
    <name evidence="13" type="ORF">VAMP_2n529</name>
</gene>